<protein>
    <recommendedName>
        <fullName evidence="8">RZ-type domain-containing protein</fullName>
    </recommendedName>
</protein>
<dbReference type="OrthoDB" id="2423195at2759"/>
<evidence type="ECO:0000256" key="4">
    <source>
        <dbReference type="ARBA" id="ARBA00022771"/>
    </source>
</evidence>
<keyword evidence="4" id="KW-0863">Zinc-finger</keyword>
<evidence type="ECO:0000259" key="8">
    <source>
        <dbReference type="Pfam" id="PF20173"/>
    </source>
</evidence>
<name>A0A9P3B2A0_9EURO</name>
<evidence type="ECO:0000256" key="2">
    <source>
        <dbReference type="ARBA" id="ARBA00022490"/>
    </source>
</evidence>
<dbReference type="Proteomes" id="UP001043456">
    <property type="component" value="Unassembled WGS sequence"/>
</dbReference>
<evidence type="ECO:0000256" key="5">
    <source>
        <dbReference type="ARBA" id="ARBA00022833"/>
    </source>
</evidence>
<evidence type="ECO:0000256" key="3">
    <source>
        <dbReference type="ARBA" id="ARBA00022723"/>
    </source>
</evidence>
<dbReference type="GO" id="GO:0008270">
    <property type="term" value="F:zinc ion binding"/>
    <property type="evidence" value="ECO:0007669"/>
    <property type="project" value="UniProtKB-KW"/>
</dbReference>
<keyword evidence="2" id="KW-0963">Cytoplasm</keyword>
<reference evidence="9 10" key="1">
    <citation type="submission" date="2018-10" db="EMBL/GenBank/DDBJ databases">
        <title>Pan-genome distribution and transcriptional activeness of fungal secondary metabolism genes in Aspergillus section Fumigati.</title>
        <authorList>
            <person name="Takahashi H."/>
            <person name="Umemura M."/>
            <person name="Ninomiya A."/>
            <person name="Kusuya Y."/>
            <person name="Urayama S."/>
            <person name="Shimizu M."/>
            <person name="Watanabe A."/>
            <person name="Kamei K."/>
            <person name="Yaguchi T."/>
            <person name="Hagiwara D."/>
        </authorList>
    </citation>
    <scope>NUCLEOTIDE SEQUENCE [LARGE SCALE GENOMIC DNA]</scope>
    <source>
        <strain evidence="9 10">IFM 55266</strain>
    </source>
</reference>
<sequence>MLSWLADTHASSHATIAYGFLIGRMSASTMEDASKSAAASTQLALTSALRFAMVTSLVPRAKNLVTCSAVTPNVPGNAGSHAPHVQKSNASPDAHTARAQCLAPRHATTFRAPNDATRSCSVVTNARRYVVVDFILGETYENINLDENPCIFPRCGHFLTMESMDGQMALQEHYELDEQGRPISINDASCPFSMDDIKTCATCRGSLRDLARYGRLVRRALLDESTKKFILYLNREYVPLEEELARQVKLMQETNAASRKGPVWPDHLQLEGSIQQNVKIMTELVHRTAPGRWKDIIRLRDKVVAYRKRVALDEQPYDRVRSMVENAKRRNKTDGDFDFDNTILQSKGVLLATALNLRLDIALLTDFLTVKGRASSQTGNITISLNLQHARDQCSTLINLADDSGRIRQQAEGQTFLAHLHALERSQTLSPQAAETHLQEAQAAVARARSLCTQHPTQTRGLLPDIDSVDKMLRDSTFYAVVTNEERMAVVAAMAHEFHGTGHWYYCRNGHPFTIGECGGAMQQTACPECGEPVGGREHRVAEGVTRADDLERSFEGMQL</sequence>
<evidence type="ECO:0000256" key="1">
    <source>
        <dbReference type="ARBA" id="ARBA00004496"/>
    </source>
</evidence>
<keyword evidence="10" id="KW-1185">Reference proteome</keyword>
<comment type="caution">
    <text evidence="9">The sequence shown here is derived from an EMBL/GenBank/DDBJ whole genome shotgun (WGS) entry which is preliminary data.</text>
</comment>
<keyword evidence="3" id="KW-0479">Metal-binding</keyword>
<evidence type="ECO:0000256" key="6">
    <source>
        <dbReference type="ARBA" id="ARBA00022859"/>
    </source>
</evidence>
<evidence type="ECO:0000256" key="7">
    <source>
        <dbReference type="SAM" id="MobiDB-lite"/>
    </source>
</evidence>
<dbReference type="GeneID" id="66999744"/>
<dbReference type="InterPro" id="IPR046439">
    <property type="entry name" value="ZF_RZ_dom"/>
</dbReference>
<evidence type="ECO:0000313" key="9">
    <source>
        <dbReference type="EMBL" id="GIJ82622.1"/>
    </source>
</evidence>
<feature type="domain" description="RZ-type" evidence="8">
    <location>
        <begin position="494"/>
        <end position="547"/>
    </location>
</feature>
<dbReference type="EMBL" id="BHVY01000001">
    <property type="protein sequence ID" value="GIJ82622.1"/>
    <property type="molecule type" value="Genomic_DNA"/>
</dbReference>
<organism evidence="9 10">
    <name type="scientific">Aspergillus pseudoviridinutans</name>
    <dbReference type="NCBI Taxonomy" id="1517512"/>
    <lineage>
        <taxon>Eukaryota</taxon>
        <taxon>Fungi</taxon>
        <taxon>Dikarya</taxon>
        <taxon>Ascomycota</taxon>
        <taxon>Pezizomycotina</taxon>
        <taxon>Eurotiomycetes</taxon>
        <taxon>Eurotiomycetidae</taxon>
        <taxon>Eurotiales</taxon>
        <taxon>Aspergillaceae</taxon>
        <taxon>Aspergillus</taxon>
        <taxon>Aspergillus subgen. Fumigati</taxon>
    </lineage>
</organism>
<dbReference type="GO" id="GO:0005737">
    <property type="term" value="C:cytoplasm"/>
    <property type="evidence" value="ECO:0007669"/>
    <property type="project" value="UniProtKB-SubCell"/>
</dbReference>
<feature type="region of interest" description="Disordered" evidence="7">
    <location>
        <begin position="77"/>
        <end position="96"/>
    </location>
</feature>
<accession>A0A9P3B2A0</accession>
<evidence type="ECO:0000313" key="10">
    <source>
        <dbReference type="Proteomes" id="UP001043456"/>
    </source>
</evidence>
<dbReference type="Pfam" id="PF20173">
    <property type="entry name" value="ZnF_RZ-type"/>
    <property type="match status" value="1"/>
</dbReference>
<dbReference type="AlphaFoldDB" id="A0A9P3B2A0"/>
<keyword evidence="5" id="KW-0862">Zinc</keyword>
<keyword evidence="6" id="KW-0391">Immunity</keyword>
<gene>
    <name evidence="9" type="ORF">Asppvi_001131</name>
</gene>
<dbReference type="RefSeq" id="XP_043153369.1">
    <property type="nucleotide sequence ID" value="XM_043297434.1"/>
</dbReference>
<proteinExistence type="predicted"/>
<comment type="subcellular location">
    <subcellularLocation>
        <location evidence="1">Cytoplasm</location>
    </subcellularLocation>
</comment>
<dbReference type="GO" id="GO:0002376">
    <property type="term" value="P:immune system process"/>
    <property type="evidence" value="ECO:0007669"/>
    <property type="project" value="UniProtKB-KW"/>
</dbReference>